<dbReference type="PROSITE" id="PS51754">
    <property type="entry name" value="OVATE"/>
    <property type="match status" value="1"/>
</dbReference>
<dbReference type="PANTHER" id="PTHR34042">
    <property type="entry name" value="TRANSCRIPTION REPRESSOR OFP17"/>
    <property type="match status" value="1"/>
</dbReference>
<evidence type="ECO:0000256" key="4">
    <source>
        <dbReference type="ARBA" id="ARBA00023163"/>
    </source>
</evidence>
<reference evidence="8 9" key="1">
    <citation type="journal article" date="2017" name="Mol. Plant">
        <title>The Genome of Medicinal Plant Macleaya cordata Provides New Insights into Benzylisoquinoline Alkaloids Metabolism.</title>
        <authorList>
            <person name="Liu X."/>
            <person name="Liu Y."/>
            <person name="Huang P."/>
            <person name="Ma Y."/>
            <person name="Qing Z."/>
            <person name="Tang Q."/>
            <person name="Cao H."/>
            <person name="Cheng P."/>
            <person name="Zheng Y."/>
            <person name="Yuan Z."/>
            <person name="Zhou Y."/>
            <person name="Liu J."/>
            <person name="Tang Z."/>
            <person name="Zhuo Y."/>
            <person name="Zhang Y."/>
            <person name="Yu L."/>
            <person name="Huang J."/>
            <person name="Yang P."/>
            <person name="Peng Q."/>
            <person name="Zhang J."/>
            <person name="Jiang W."/>
            <person name="Zhang Z."/>
            <person name="Lin K."/>
            <person name="Ro D.K."/>
            <person name="Chen X."/>
            <person name="Xiong X."/>
            <person name="Shang Y."/>
            <person name="Huang S."/>
            <person name="Zeng J."/>
        </authorList>
    </citation>
    <scope>NUCLEOTIDE SEQUENCE [LARGE SCALE GENOMIC DNA]</scope>
    <source>
        <strain evidence="9">cv. BLH2017</strain>
        <tissue evidence="8">Root</tissue>
    </source>
</reference>
<sequence>MKLFKRPSFACFKCKLKRTSFACFKPKLTFKQPCKKLFQCFNFKLRLKRRISIKALRFGRNRPRTTTRRNRIPGCLSLFRRRNRPHCTVRTTRRKNRISGLLSVFRRRRSSSTHHHQSSEEALDEVGELRSMTETGDRDRKLFPSPLTPAYVRNNGSHTREVAGGGRDGEIDEACRSFENHLVEMIVEEGKMRDLMDVEELLYCWKNLKCPVFIDLVSRFYGELCKDLFLLGDQQEEEEDSIHGFK</sequence>
<dbReference type="GO" id="GO:0045892">
    <property type="term" value="P:negative regulation of DNA-templated transcription"/>
    <property type="evidence" value="ECO:0007669"/>
    <property type="project" value="InterPro"/>
</dbReference>
<dbReference type="InParanoid" id="A0A200R3H0"/>
<evidence type="ECO:0000256" key="2">
    <source>
        <dbReference type="ARBA" id="ARBA00022491"/>
    </source>
</evidence>
<dbReference type="STRING" id="56857.A0A200R3H0"/>
<evidence type="ECO:0000313" key="8">
    <source>
        <dbReference type="EMBL" id="OVA17261.1"/>
    </source>
</evidence>
<gene>
    <name evidence="8" type="ORF">BVC80_1837g57</name>
</gene>
<dbReference type="PANTHER" id="PTHR34042:SF1">
    <property type="entry name" value="TRANSCRIPTION REPRESSOR OFP17"/>
    <property type="match status" value="1"/>
</dbReference>
<name>A0A200R3H0_MACCD</name>
<evidence type="ECO:0000256" key="3">
    <source>
        <dbReference type="ARBA" id="ARBA00023015"/>
    </source>
</evidence>
<dbReference type="InterPro" id="IPR006458">
    <property type="entry name" value="Ovate_C"/>
</dbReference>
<accession>A0A200R3H0</accession>
<dbReference type="AlphaFoldDB" id="A0A200R3H0"/>
<keyword evidence="5" id="KW-0539">Nucleus</keyword>
<comment type="caution">
    <text evidence="8">The sequence shown here is derived from an EMBL/GenBank/DDBJ whole genome shotgun (WGS) entry which is preliminary data.</text>
</comment>
<keyword evidence="2" id="KW-0678">Repressor</keyword>
<proteinExistence type="predicted"/>
<dbReference type="GO" id="GO:0005634">
    <property type="term" value="C:nucleus"/>
    <property type="evidence" value="ECO:0007669"/>
    <property type="project" value="UniProtKB-SubCell"/>
</dbReference>
<feature type="domain" description="OVATE" evidence="7">
    <location>
        <begin position="167"/>
        <end position="227"/>
    </location>
</feature>
<dbReference type="OrthoDB" id="1871608at2759"/>
<feature type="region of interest" description="Disordered" evidence="6">
    <location>
        <begin position="107"/>
        <end position="166"/>
    </location>
</feature>
<keyword evidence="4" id="KW-0804">Transcription</keyword>
<protein>
    <recommendedName>
        <fullName evidence="7">OVATE domain-containing protein</fullName>
    </recommendedName>
</protein>
<dbReference type="InterPro" id="IPR044686">
    <property type="entry name" value="OFP17"/>
</dbReference>
<dbReference type="OMA" id="MIIDEGK"/>
<evidence type="ECO:0000256" key="6">
    <source>
        <dbReference type="SAM" id="MobiDB-lite"/>
    </source>
</evidence>
<dbReference type="Proteomes" id="UP000195402">
    <property type="component" value="Unassembled WGS sequence"/>
</dbReference>
<feature type="compositionally biased region" description="Basic residues" evidence="6">
    <location>
        <begin position="107"/>
        <end position="116"/>
    </location>
</feature>
<evidence type="ECO:0000256" key="5">
    <source>
        <dbReference type="ARBA" id="ARBA00023242"/>
    </source>
</evidence>
<dbReference type="FunCoup" id="A0A200R3H0">
    <property type="interactions" value="1"/>
</dbReference>
<comment type="subcellular location">
    <subcellularLocation>
        <location evidence="1">Nucleus</location>
    </subcellularLocation>
</comment>
<evidence type="ECO:0000256" key="1">
    <source>
        <dbReference type="ARBA" id="ARBA00004123"/>
    </source>
</evidence>
<evidence type="ECO:0000259" key="7">
    <source>
        <dbReference type="PROSITE" id="PS51754"/>
    </source>
</evidence>
<dbReference type="EMBL" id="MVGT01000438">
    <property type="protein sequence ID" value="OVA17261.1"/>
    <property type="molecule type" value="Genomic_DNA"/>
</dbReference>
<organism evidence="8 9">
    <name type="scientific">Macleaya cordata</name>
    <name type="common">Five-seeded plume-poppy</name>
    <name type="synonym">Bocconia cordata</name>
    <dbReference type="NCBI Taxonomy" id="56857"/>
    <lineage>
        <taxon>Eukaryota</taxon>
        <taxon>Viridiplantae</taxon>
        <taxon>Streptophyta</taxon>
        <taxon>Embryophyta</taxon>
        <taxon>Tracheophyta</taxon>
        <taxon>Spermatophyta</taxon>
        <taxon>Magnoliopsida</taxon>
        <taxon>Ranunculales</taxon>
        <taxon>Papaveraceae</taxon>
        <taxon>Papaveroideae</taxon>
        <taxon>Macleaya</taxon>
    </lineage>
</organism>
<evidence type="ECO:0000313" key="9">
    <source>
        <dbReference type="Proteomes" id="UP000195402"/>
    </source>
</evidence>
<keyword evidence="9" id="KW-1185">Reference proteome</keyword>
<keyword evidence="3" id="KW-0805">Transcription regulation</keyword>